<dbReference type="Proteomes" id="UP000053105">
    <property type="component" value="Unassembled WGS sequence"/>
</dbReference>
<keyword evidence="1" id="KW-0812">Transmembrane</keyword>
<protein>
    <submittedName>
        <fullName evidence="2">Uncharacterized protein</fullName>
    </submittedName>
</protein>
<feature type="transmembrane region" description="Helical" evidence="1">
    <location>
        <begin position="65"/>
        <end position="85"/>
    </location>
</feature>
<accession>A0A0M9A1R2</accession>
<gene>
    <name evidence="2" type="ORF">WN51_12867</name>
</gene>
<keyword evidence="1" id="KW-1133">Transmembrane helix</keyword>
<evidence type="ECO:0000256" key="1">
    <source>
        <dbReference type="SAM" id="Phobius"/>
    </source>
</evidence>
<proteinExistence type="predicted"/>
<keyword evidence="1" id="KW-0472">Membrane</keyword>
<organism evidence="2 3">
    <name type="scientific">Melipona quadrifasciata</name>
    <dbReference type="NCBI Taxonomy" id="166423"/>
    <lineage>
        <taxon>Eukaryota</taxon>
        <taxon>Metazoa</taxon>
        <taxon>Ecdysozoa</taxon>
        <taxon>Arthropoda</taxon>
        <taxon>Hexapoda</taxon>
        <taxon>Insecta</taxon>
        <taxon>Pterygota</taxon>
        <taxon>Neoptera</taxon>
        <taxon>Endopterygota</taxon>
        <taxon>Hymenoptera</taxon>
        <taxon>Apocrita</taxon>
        <taxon>Aculeata</taxon>
        <taxon>Apoidea</taxon>
        <taxon>Anthophila</taxon>
        <taxon>Apidae</taxon>
        <taxon>Melipona</taxon>
    </lineage>
</organism>
<dbReference type="AlphaFoldDB" id="A0A0M9A1R2"/>
<name>A0A0M9A1R2_9HYME</name>
<feature type="transmembrane region" description="Helical" evidence="1">
    <location>
        <begin position="97"/>
        <end position="114"/>
    </location>
</feature>
<reference evidence="2 3" key="1">
    <citation type="submission" date="2015-07" db="EMBL/GenBank/DDBJ databases">
        <title>The genome of Melipona quadrifasciata.</title>
        <authorList>
            <person name="Pan H."/>
            <person name="Kapheim K."/>
        </authorList>
    </citation>
    <scope>NUCLEOTIDE SEQUENCE [LARGE SCALE GENOMIC DNA]</scope>
    <source>
        <strain evidence="2">0111107301</strain>
        <tissue evidence="2">Whole body</tissue>
    </source>
</reference>
<evidence type="ECO:0000313" key="3">
    <source>
        <dbReference type="Proteomes" id="UP000053105"/>
    </source>
</evidence>
<keyword evidence="3" id="KW-1185">Reference proteome</keyword>
<evidence type="ECO:0000313" key="2">
    <source>
        <dbReference type="EMBL" id="KOX75417.1"/>
    </source>
</evidence>
<sequence length="148" mass="16405">MLFVQLTRDPLAVRNLLGIGPLLVENPGHRCSFAVPVFRLVRVFPTGRRAPGTLLISDTRLDASGFLLTVLSYIPLLSTSLIVVVMPDSQFQGLNKLVFLTSLVASSSVLFLTCRRENTVRMYRLMFRLGLGLGSCDLGLIEKQFSVY</sequence>
<dbReference type="EMBL" id="KQ435763">
    <property type="protein sequence ID" value="KOX75417.1"/>
    <property type="molecule type" value="Genomic_DNA"/>
</dbReference>